<protein>
    <recommendedName>
        <fullName evidence="2">protein-tyrosine-phosphatase</fullName>
        <ecNumber evidence="2">3.1.3.48</ecNumber>
    </recommendedName>
</protein>
<dbReference type="Proteomes" id="UP000282106">
    <property type="component" value="Unassembled WGS sequence"/>
</dbReference>
<dbReference type="AlphaFoldDB" id="A0A3N0VGP8"/>
<keyword evidence="4" id="KW-0904">Protein phosphatase</keyword>
<evidence type="ECO:0000256" key="2">
    <source>
        <dbReference type="ARBA" id="ARBA00013064"/>
    </source>
</evidence>
<gene>
    <name evidence="8" type="ORF">ED208_06160</name>
</gene>
<dbReference type="RefSeq" id="WP_123210997.1">
    <property type="nucleotide sequence ID" value="NZ_RJVO01000002.1"/>
</dbReference>
<name>A0A3N0VGP8_9GAMM</name>
<dbReference type="Gene3D" id="3.40.50.2300">
    <property type="match status" value="1"/>
</dbReference>
<feature type="active site" evidence="6">
    <location>
        <position position="15"/>
    </location>
</feature>
<dbReference type="InterPro" id="IPR036196">
    <property type="entry name" value="Ptyr_pPase_sf"/>
</dbReference>
<accession>A0A3N0VGP8</accession>
<dbReference type="EC" id="3.1.3.48" evidence="2"/>
<evidence type="ECO:0000256" key="6">
    <source>
        <dbReference type="PIRSR" id="PIRSR617867-1"/>
    </source>
</evidence>
<sequence>MFDRILVICTGNICRSPIAEGLLKARLSGKQVWSAGTMAMVGHGADPYSVEVSAEYGLDISAHRAQQLTLPMLQNADLVLTLDGSHSAWINGRYPQFRGKVHKLGKWRKDEDVPDPYRHPREDFVSAYQQMEAQVGDWLSKLK</sequence>
<evidence type="ECO:0000256" key="4">
    <source>
        <dbReference type="ARBA" id="ARBA00022912"/>
    </source>
</evidence>
<feature type="active site" description="Proton donor" evidence="6">
    <location>
        <position position="115"/>
    </location>
</feature>
<evidence type="ECO:0000256" key="1">
    <source>
        <dbReference type="ARBA" id="ARBA00011063"/>
    </source>
</evidence>
<organism evidence="8 9">
    <name type="scientific">Stagnimonas aquatica</name>
    <dbReference type="NCBI Taxonomy" id="2689987"/>
    <lineage>
        <taxon>Bacteria</taxon>
        <taxon>Pseudomonadati</taxon>
        <taxon>Pseudomonadota</taxon>
        <taxon>Gammaproteobacteria</taxon>
        <taxon>Nevskiales</taxon>
        <taxon>Nevskiaceae</taxon>
        <taxon>Stagnimonas</taxon>
    </lineage>
</organism>
<dbReference type="SMART" id="SM00226">
    <property type="entry name" value="LMWPc"/>
    <property type="match status" value="1"/>
</dbReference>
<dbReference type="CDD" id="cd16343">
    <property type="entry name" value="LMWPTP"/>
    <property type="match status" value="1"/>
</dbReference>
<keyword evidence="9" id="KW-1185">Reference proteome</keyword>
<dbReference type="FunCoup" id="A0A3N0VGP8">
    <property type="interactions" value="485"/>
</dbReference>
<feature type="active site" description="Nucleophile" evidence="6">
    <location>
        <position position="9"/>
    </location>
</feature>
<dbReference type="PANTHER" id="PTHR11717">
    <property type="entry name" value="LOW MOLECULAR WEIGHT PROTEIN TYROSINE PHOSPHATASE"/>
    <property type="match status" value="1"/>
</dbReference>
<dbReference type="GO" id="GO:0004725">
    <property type="term" value="F:protein tyrosine phosphatase activity"/>
    <property type="evidence" value="ECO:0007669"/>
    <property type="project" value="UniProtKB-EC"/>
</dbReference>
<comment type="catalytic activity">
    <reaction evidence="5">
        <text>O-phospho-L-tyrosyl-[protein] + H2O = L-tyrosyl-[protein] + phosphate</text>
        <dbReference type="Rhea" id="RHEA:10684"/>
        <dbReference type="Rhea" id="RHEA-COMP:10136"/>
        <dbReference type="Rhea" id="RHEA-COMP:20101"/>
        <dbReference type="ChEBI" id="CHEBI:15377"/>
        <dbReference type="ChEBI" id="CHEBI:43474"/>
        <dbReference type="ChEBI" id="CHEBI:46858"/>
        <dbReference type="ChEBI" id="CHEBI:61978"/>
        <dbReference type="EC" id="3.1.3.48"/>
    </reaction>
</comment>
<dbReference type="InParanoid" id="A0A3N0VGP8"/>
<evidence type="ECO:0000313" key="8">
    <source>
        <dbReference type="EMBL" id="ROH91953.1"/>
    </source>
</evidence>
<proteinExistence type="inferred from homology"/>
<dbReference type="EMBL" id="RJVO01000002">
    <property type="protein sequence ID" value="ROH91953.1"/>
    <property type="molecule type" value="Genomic_DNA"/>
</dbReference>
<evidence type="ECO:0000313" key="9">
    <source>
        <dbReference type="Proteomes" id="UP000282106"/>
    </source>
</evidence>
<evidence type="ECO:0000256" key="5">
    <source>
        <dbReference type="ARBA" id="ARBA00051722"/>
    </source>
</evidence>
<evidence type="ECO:0000259" key="7">
    <source>
        <dbReference type="SMART" id="SM00226"/>
    </source>
</evidence>
<feature type="domain" description="Phosphotyrosine protein phosphatase I" evidence="7">
    <location>
        <begin position="3"/>
        <end position="141"/>
    </location>
</feature>
<dbReference type="InterPro" id="IPR017867">
    <property type="entry name" value="Tyr_phospatase_low_mol_wt"/>
</dbReference>
<dbReference type="PANTHER" id="PTHR11717:SF31">
    <property type="entry name" value="LOW MOLECULAR WEIGHT PROTEIN-TYROSINE-PHOSPHATASE ETP-RELATED"/>
    <property type="match status" value="1"/>
</dbReference>
<dbReference type="InterPro" id="IPR023485">
    <property type="entry name" value="Ptyr_pPase"/>
</dbReference>
<evidence type="ECO:0000256" key="3">
    <source>
        <dbReference type="ARBA" id="ARBA00022801"/>
    </source>
</evidence>
<comment type="similarity">
    <text evidence="1">Belongs to the low molecular weight phosphotyrosine protein phosphatase family.</text>
</comment>
<keyword evidence="3" id="KW-0378">Hydrolase</keyword>
<dbReference type="InterPro" id="IPR050438">
    <property type="entry name" value="LMW_PTPase"/>
</dbReference>
<dbReference type="PRINTS" id="PR00719">
    <property type="entry name" value="LMWPTPASE"/>
</dbReference>
<reference evidence="8 9" key="1">
    <citation type="submission" date="2018-10" db="EMBL/GenBank/DDBJ databases">
        <authorList>
            <person name="Chen W.-M."/>
        </authorList>
    </citation>
    <scope>NUCLEOTIDE SEQUENCE [LARGE SCALE GENOMIC DNA]</scope>
    <source>
        <strain evidence="8 9">THS-13</strain>
    </source>
</reference>
<comment type="caution">
    <text evidence="8">The sequence shown here is derived from an EMBL/GenBank/DDBJ whole genome shotgun (WGS) entry which is preliminary data.</text>
</comment>
<dbReference type="Pfam" id="PF01451">
    <property type="entry name" value="LMWPc"/>
    <property type="match status" value="1"/>
</dbReference>
<dbReference type="SUPFAM" id="SSF52788">
    <property type="entry name" value="Phosphotyrosine protein phosphatases I"/>
    <property type="match status" value="1"/>
</dbReference>